<dbReference type="Proteomes" id="UP000789702">
    <property type="component" value="Unassembled WGS sequence"/>
</dbReference>
<accession>A0ACA9QKA2</accession>
<gene>
    <name evidence="1" type="ORF">DHETER_LOCUS14523</name>
</gene>
<reference evidence="1" key="1">
    <citation type="submission" date="2021-06" db="EMBL/GenBank/DDBJ databases">
        <authorList>
            <person name="Kallberg Y."/>
            <person name="Tangrot J."/>
            <person name="Rosling A."/>
        </authorList>
    </citation>
    <scope>NUCLEOTIDE SEQUENCE</scope>
    <source>
        <strain evidence="1">IL203A</strain>
    </source>
</reference>
<organism evidence="1 2">
    <name type="scientific">Dentiscutata heterogama</name>
    <dbReference type="NCBI Taxonomy" id="1316150"/>
    <lineage>
        <taxon>Eukaryota</taxon>
        <taxon>Fungi</taxon>
        <taxon>Fungi incertae sedis</taxon>
        <taxon>Mucoromycota</taxon>
        <taxon>Glomeromycotina</taxon>
        <taxon>Glomeromycetes</taxon>
        <taxon>Diversisporales</taxon>
        <taxon>Gigasporaceae</taxon>
        <taxon>Dentiscutata</taxon>
    </lineage>
</organism>
<protein>
    <submittedName>
        <fullName evidence="1">14682_t:CDS:1</fullName>
    </submittedName>
</protein>
<keyword evidence="2" id="KW-1185">Reference proteome</keyword>
<dbReference type="EMBL" id="CAJVPU010045160">
    <property type="protein sequence ID" value="CAG8749055.1"/>
    <property type="molecule type" value="Genomic_DNA"/>
</dbReference>
<evidence type="ECO:0000313" key="1">
    <source>
        <dbReference type="EMBL" id="CAG8749055.1"/>
    </source>
</evidence>
<proteinExistence type="predicted"/>
<name>A0ACA9QKA2_9GLOM</name>
<evidence type="ECO:0000313" key="2">
    <source>
        <dbReference type="Proteomes" id="UP000789702"/>
    </source>
</evidence>
<comment type="caution">
    <text evidence="1">The sequence shown here is derived from an EMBL/GenBank/DDBJ whole genome shotgun (WGS) entry which is preliminary data.</text>
</comment>
<sequence length="96" mass="10827">ISCPTNNNAVLYPICLGIKTITTINQRNFIITVVQDGFEPRYLYQSEALQSNICKSSSAAATSIYQQAFFMKTKLDSLLVMGFDDLEIYKSLLYDI</sequence>
<feature type="non-terminal residue" evidence="1">
    <location>
        <position position="1"/>
    </location>
</feature>